<feature type="transmembrane region" description="Helical" evidence="1">
    <location>
        <begin position="94"/>
        <end position="117"/>
    </location>
</feature>
<evidence type="ECO:0000313" key="3">
    <source>
        <dbReference type="EMBL" id="KAF8471351.1"/>
    </source>
</evidence>
<dbReference type="OrthoDB" id="3235960at2759"/>
<evidence type="ECO:0000259" key="2">
    <source>
        <dbReference type="Pfam" id="PF20153"/>
    </source>
</evidence>
<dbReference type="EMBL" id="WHVB01000023">
    <property type="protein sequence ID" value="KAF8471351.1"/>
    <property type="molecule type" value="Genomic_DNA"/>
</dbReference>
<dbReference type="InterPro" id="IPR045338">
    <property type="entry name" value="DUF6535"/>
</dbReference>
<keyword evidence="1" id="KW-0472">Membrane</keyword>
<dbReference type="AlphaFoldDB" id="A0A9P5JYT3"/>
<feature type="transmembrane region" description="Helical" evidence="1">
    <location>
        <begin position="21"/>
        <end position="43"/>
    </location>
</feature>
<proteinExistence type="predicted"/>
<name>A0A9P5JYT3_9AGAM</name>
<protein>
    <recommendedName>
        <fullName evidence="2">DUF6535 domain-containing protein</fullName>
    </recommendedName>
</protein>
<keyword evidence="1" id="KW-1133">Transmembrane helix</keyword>
<feature type="domain" description="DUF6535" evidence="2">
    <location>
        <begin position="2"/>
        <end position="176"/>
    </location>
</feature>
<reference evidence="3" key="1">
    <citation type="submission" date="2019-10" db="EMBL/GenBank/DDBJ databases">
        <authorList>
            <consortium name="DOE Joint Genome Institute"/>
            <person name="Kuo A."/>
            <person name="Miyauchi S."/>
            <person name="Kiss E."/>
            <person name="Drula E."/>
            <person name="Kohler A."/>
            <person name="Sanchez-Garcia M."/>
            <person name="Andreopoulos B."/>
            <person name="Barry K.W."/>
            <person name="Bonito G."/>
            <person name="Buee M."/>
            <person name="Carver A."/>
            <person name="Chen C."/>
            <person name="Cichocki N."/>
            <person name="Clum A."/>
            <person name="Culley D."/>
            <person name="Crous P.W."/>
            <person name="Fauchery L."/>
            <person name="Girlanda M."/>
            <person name="Hayes R."/>
            <person name="Keri Z."/>
            <person name="LaButti K."/>
            <person name="Lipzen A."/>
            <person name="Lombard V."/>
            <person name="Magnuson J."/>
            <person name="Maillard F."/>
            <person name="Morin E."/>
            <person name="Murat C."/>
            <person name="Nolan M."/>
            <person name="Ohm R."/>
            <person name="Pangilinan J."/>
            <person name="Pereira M."/>
            <person name="Perotto S."/>
            <person name="Peter M."/>
            <person name="Riley R."/>
            <person name="Sitrit Y."/>
            <person name="Stielow B."/>
            <person name="Szollosi G."/>
            <person name="Zifcakova L."/>
            <person name="Stursova M."/>
            <person name="Spatafora J.W."/>
            <person name="Tedersoo L."/>
            <person name="Vaario L.-M."/>
            <person name="Yamada A."/>
            <person name="Yan M."/>
            <person name="Wang P."/>
            <person name="Xu J."/>
            <person name="Bruns T."/>
            <person name="Baldrian P."/>
            <person name="Vilgalys R."/>
            <person name="Henrissat B."/>
            <person name="Grigoriev I.V."/>
            <person name="Hibbett D."/>
            <person name="Nagy L.G."/>
            <person name="Martin F.M."/>
        </authorList>
    </citation>
    <scope>NUCLEOTIDE SEQUENCE</scope>
    <source>
        <strain evidence="3">Prilba</strain>
    </source>
</reference>
<comment type="caution">
    <text evidence="3">The sequence shown here is derived from an EMBL/GenBank/DDBJ whole genome shotgun (WGS) entry which is preliminary data.</text>
</comment>
<evidence type="ECO:0000256" key="1">
    <source>
        <dbReference type="SAM" id="Phobius"/>
    </source>
</evidence>
<accession>A0A9P5JYT3</accession>
<organism evidence="3 4">
    <name type="scientific">Russula ochroleuca</name>
    <dbReference type="NCBI Taxonomy" id="152965"/>
    <lineage>
        <taxon>Eukaryota</taxon>
        <taxon>Fungi</taxon>
        <taxon>Dikarya</taxon>
        <taxon>Basidiomycota</taxon>
        <taxon>Agaricomycotina</taxon>
        <taxon>Agaricomycetes</taxon>
        <taxon>Russulales</taxon>
        <taxon>Russulaceae</taxon>
        <taxon>Russula</taxon>
    </lineage>
</organism>
<reference evidence="3" key="2">
    <citation type="journal article" date="2020" name="Nat. Commun.">
        <title>Large-scale genome sequencing of mycorrhizal fungi provides insights into the early evolution of symbiotic traits.</title>
        <authorList>
            <person name="Miyauchi S."/>
            <person name="Kiss E."/>
            <person name="Kuo A."/>
            <person name="Drula E."/>
            <person name="Kohler A."/>
            <person name="Sanchez-Garcia M."/>
            <person name="Morin E."/>
            <person name="Andreopoulos B."/>
            <person name="Barry K.W."/>
            <person name="Bonito G."/>
            <person name="Buee M."/>
            <person name="Carver A."/>
            <person name="Chen C."/>
            <person name="Cichocki N."/>
            <person name="Clum A."/>
            <person name="Culley D."/>
            <person name="Crous P.W."/>
            <person name="Fauchery L."/>
            <person name="Girlanda M."/>
            <person name="Hayes R.D."/>
            <person name="Keri Z."/>
            <person name="LaButti K."/>
            <person name="Lipzen A."/>
            <person name="Lombard V."/>
            <person name="Magnuson J."/>
            <person name="Maillard F."/>
            <person name="Murat C."/>
            <person name="Nolan M."/>
            <person name="Ohm R.A."/>
            <person name="Pangilinan J."/>
            <person name="Pereira M.F."/>
            <person name="Perotto S."/>
            <person name="Peter M."/>
            <person name="Pfister S."/>
            <person name="Riley R."/>
            <person name="Sitrit Y."/>
            <person name="Stielow J.B."/>
            <person name="Szollosi G."/>
            <person name="Zifcakova L."/>
            <person name="Stursova M."/>
            <person name="Spatafora J.W."/>
            <person name="Tedersoo L."/>
            <person name="Vaario L.M."/>
            <person name="Yamada A."/>
            <person name="Yan M."/>
            <person name="Wang P."/>
            <person name="Xu J."/>
            <person name="Bruns T."/>
            <person name="Baldrian P."/>
            <person name="Vilgalys R."/>
            <person name="Dunand C."/>
            <person name="Henrissat B."/>
            <person name="Grigoriev I.V."/>
            <person name="Hibbett D."/>
            <person name="Nagy L.G."/>
            <person name="Martin F.M."/>
        </authorList>
    </citation>
    <scope>NUCLEOTIDE SEQUENCE</scope>
    <source>
        <strain evidence="3">Prilba</strain>
    </source>
</reference>
<gene>
    <name evidence="3" type="ORF">DFH94DRAFT_637121</name>
</gene>
<keyword evidence="1" id="KW-0812">Transmembrane</keyword>
<sequence>MYSNIAEAEDNKMTERWQKDADGILIFAGLFSAIVATLLSVTIPDLKPSPQPQGISEFYLKNICRFLSHQNESCEPPPSLVADSSASTPSKSAIWVNSLWFLSVAISLTCAMLATFIQRWARRYIRITQSPRYSPHKRARLRAFFSDGVDQWHVSWAVEALPTLLHLSLFLFFVGL</sequence>
<feature type="non-terminal residue" evidence="3">
    <location>
        <position position="176"/>
    </location>
</feature>
<dbReference type="Proteomes" id="UP000759537">
    <property type="component" value="Unassembled WGS sequence"/>
</dbReference>
<evidence type="ECO:0000313" key="4">
    <source>
        <dbReference type="Proteomes" id="UP000759537"/>
    </source>
</evidence>
<dbReference type="Pfam" id="PF20153">
    <property type="entry name" value="DUF6535"/>
    <property type="match status" value="1"/>
</dbReference>
<keyword evidence="4" id="KW-1185">Reference proteome</keyword>